<comment type="similarity">
    <text evidence="2 12">Belongs to the cytochrome P450 family.</text>
</comment>
<proteinExistence type="inferred from homology"/>
<keyword evidence="7 14" id="KW-1133">Transmembrane helix</keyword>
<dbReference type="InterPro" id="IPR001128">
    <property type="entry name" value="Cyt_P450"/>
</dbReference>
<dbReference type="Pfam" id="PF00067">
    <property type="entry name" value="p450"/>
    <property type="match status" value="2"/>
</dbReference>
<evidence type="ECO:0000256" key="11">
    <source>
        <dbReference type="PIRSR" id="PIRSR602401-1"/>
    </source>
</evidence>
<feature type="binding site" description="axial binding residue" evidence="11">
    <location>
        <position position="546"/>
    </location>
    <ligand>
        <name>heme</name>
        <dbReference type="ChEBI" id="CHEBI:30413"/>
    </ligand>
    <ligandPart>
        <name>Fe</name>
        <dbReference type="ChEBI" id="CHEBI:18248"/>
    </ligandPart>
</feature>
<evidence type="ECO:0000256" key="5">
    <source>
        <dbReference type="ARBA" id="ARBA00022723"/>
    </source>
</evidence>
<keyword evidence="16" id="KW-1185">Reference proteome</keyword>
<dbReference type="PRINTS" id="PR00463">
    <property type="entry name" value="EP450I"/>
</dbReference>
<dbReference type="PANTHER" id="PTHR47944:SF18">
    <property type="entry name" value="FLAVONOID 3'-MONOOXYGENASE"/>
    <property type="match status" value="1"/>
</dbReference>
<evidence type="ECO:0000256" key="10">
    <source>
        <dbReference type="ARBA" id="ARBA00023033"/>
    </source>
</evidence>
<feature type="region of interest" description="Disordered" evidence="13">
    <location>
        <begin position="338"/>
        <end position="389"/>
    </location>
</feature>
<dbReference type="EMBL" id="LT934122">
    <property type="protein sequence ID" value="VAI52599.1"/>
    <property type="molecule type" value="Genomic_DNA"/>
</dbReference>
<sequence length="609" mass="66740">MEIPLPLLLSTFAISVTICYVIFFFFHADKGRAPLPPGPRGWPVLGNLPQLSGKTHQTLHEMTKLYGPMLRLRFGSSLVVVAGSADVAKQFLRTHDARFSSRPPNSGGEHMAYNYQDVVFAPYGPRWRAMRKVCAVNLFSARALDDLRAFREREATLMVRCLADGAAAGVAVVLSKAANVCTTNALSRATVGLRVFGTAGSEPGAVDFNEIVLKLIEVGGVLNVGDFVPALRWLDPQGVVAKMKKLHRRFDDMMNRIITERRTGAIAATAGEEDGKDLLGLLLAMVQEDKSLTGGSEEDRMTDTDVKALILGLISPCCTAATRLRRGPVWRLEAPLQRTEAERTKAGWRRGGEPRQNEPRRGGNRARGGAATGREAGRRRRLDREAGGVQGTSLERRGNLFVAGTDTTSITVEWAMAELIRHPDIMKQAQEELDAVVGRDRLVSESDLLRLTFLGAVIKETFRLHPVTPLSLPRMATEECEVAGYRIPKGTELLVNVWGIARDPVLWPDPLEFRPARFLPGGSHTDVNVKGGDFGLIPFGAGRRICAGLSWGIRMVTMTTATLVHSFDWELPAGKTPDMEETFSLLLQLAVPLMARPVPRLLPSAYQIA</sequence>
<dbReference type="FunFam" id="1.10.630.10:FF:000207">
    <property type="entry name" value="Putative cytochrome P450 superfamily protein"/>
    <property type="match status" value="1"/>
</dbReference>
<keyword evidence="8 12" id="KW-0560">Oxidoreductase</keyword>
<name>A0A9R0YBY5_TRITD</name>
<keyword evidence="3 11" id="KW-0349">Heme</keyword>
<keyword evidence="6" id="KW-0521">NADP</keyword>
<dbReference type="Gene3D" id="1.10.630.10">
    <property type="entry name" value="Cytochrome P450"/>
    <property type="match status" value="2"/>
</dbReference>
<keyword evidence="9 11" id="KW-0408">Iron</keyword>
<evidence type="ECO:0000256" key="7">
    <source>
        <dbReference type="ARBA" id="ARBA00022989"/>
    </source>
</evidence>
<evidence type="ECO:0000256" key="1">
    <source>
        <dbReference type="ARBA" id="ARBA00001971"/>
    </source>
</evidence>
<keyword evidence="10 12" id="KW-0503">Monooxygenase</keyword>
<keyword evidence="14" id="KW-0472">Membrane</keyword>
<dbReference type="InterPro" id="IPR017972">
    <property type="entry name" value="Cyt_P450_CS"/>
</dbReference>
<evidence type="ECO:0008006" key="17">
    <source>
        <dbReference type="Google" id="ProtNLM"/>
    </source>
</evidence>
<dbReference type="GO" id="GO:0004497">
    <property type="term" value="F:monooxygenase activity"/>
    <property type="evidence" value="ECO:0007669"/>
    <property type="project" value="UniProtKB-KW"/>
</dbReference>
<dbReference type="Proteomes" id="UP000324705">
    <property type="component" value="Chromosome 6B"/>
</dbReference>
<evidence type="ECO:0000256" key="9">
    <source>
        <dbReference type="ARBA" id="ARBA00023004"/>
    </source>
</evidence>
<protein>
    <recommendedName>
        <fullName evidence="17">Flavonoid 3'-monooxygenase</fullName>
    </recommendedName>
</protein>
<gene>
    <name evidence="15" type="ORF">TRITD_6Bv1G003180</name>
</gene>
<evidence type="ECO:0000256" key="6">
    <source>
        <dbReference type="ARBA" id="ARBA00022857"/>
    </source>
</evidence>
<dbReference type="GO" id="GO:0016705">
    <property type="term" value="F:oxidoreductase activity, acting on paired donors, with incorporation or reduction of molecular oxygen"/>
    <property type="evidence" value="ECO:0007669"/>
    <property type="project" value="InterPro"/>
</dbReference>
<evidence type="ECO:0000256" key="3">
    <source>
        <dbReference type="ARBA" id="ARBA00022617"/>
    </source>
</evidence>
<reference evidence="15 16" key="1">
    <citation type="submission" date="2017-09" db="EMBL/GenBank/DDBJ databases">
        <authorList>
            <consortium name="International Durum Wheat Genome Sequencing Consortium (IDWGSC)"/>
            <person name="Milanesi L."/>
        </authorList>
    </citation>
    <scope>NUCLEOTIDE SEQUENCE [LARGE SCALE GENOMIC DNA]</scope>
    <source>
        <strain evidence="16">cv. Svevo</strain>
    </source>
</reference>
<feature type="transmembrane region" description="Helical" evidence="14">
    <location>
        <begin position="7"/>
        <end position="26"/>
    </location>
</feature>
<evidence type="ECO:0000256" key="14">
    <source>
        <dbReference type="SAM" id="Phobius"/>
    </source>
</evidence>
<dbReference type="GO" id="GO:0005506">
    <property type="term" value="F:iron ion binding"/>
    <property type="evidence" value="ECO:0007669"/>
    <property type="project" value="InterPro"/>
</dbReference>
<comment type="cofactor">
    <cofactor evidence="1 11">
        <name>heme</name>
        <dbReference type="ChEBI" id="CHEBI:30413"/>
    </cofactor>
</comment>
<evidence type="ECO:0000256" key="2">
    <source>
        <dbReference type="ARBA" id="ARBA00010617"/>
    </source>
</evidence>
<dbReference type="GO" id="GO:0020037">
    <property type="term" value="F:heme binding"/>
    <property type="evidence" value="ECO:0007669"/>
    <property type="project" value="InterPro"/>
</dbReference>
<dbReference type="Gramene" id="TRITD6Bv1G003180.3">
    <property type="protein sequence ID" value="TRITD6Bv1G003180.3"/>
    <property type="gene ID" value="TRITD6Bv1G003180"/>
</dbReference>
<dbReference type="AlphaFoldDB" id="A0A9R0YBY5"/>
<keyword evidence="4 14" id="KW-0812">Transmembrane</keyword>
<evidence type="ECO:0000313" key="15">
    <source>
        <dbReference type="EMBL" id="VAI52599.1"/>
    </source>
</evidence>
<dbReference type="SUPFAM" id="SSF48264">
    <property type="entry name" value="Cytochrome P450"/>
    <property type="match status" value="2"/>
</dbReference>
<evidence type="ECO:0000256" key="12">
    <source>
        <dbReference type="RuleBase" id="RU000461"/>
    </source>
</evidence>
<dbReference type="InterPro" id="IPR002401">
    <property type="entry name" value="Cyt_P450_E_grp-I"/>
</dbReference>
<evidence type="ECO:0000256" key="13">
    <source>
        <dbReference type="SAM" id="MobiDB-lite"/>
    </source>
</evidence>
<dbReference type="PRINTS" id="PR00385">
    <property type="entry name" value="P450"/>
</dbReference>
<dbReference type="PROSITE" id="PS00086">
    <property type="entry name" value="CYTOCHROME_P450"/>
    <property type="match status" value="1"/>
</dbReference>
<dbReference type="PANTHER" id="PTHR47944">
    <property type="entry name" value="CYTOCHROME P450 98A9"/>
    <property type="match status" value="1"/>
</dbReference>
<feature type="compositionally biased region" description="Basic and acidic residues" evidence="13">
    <location>
        <begin position="339"/>
        <end position="361"/>
    </location>
</feature>
<accession>A0A9R0YBY5</accession>
<dbReference type="InterPro" id="IPR036396">
    <property type="entry name" value="Cyt_P450_sf"/>
</dbReference>
<evidence type="ECO:0000256" key="8">
    <source>
        <dbReference type="ARBA" id="ARBA00023002"/>
    </source>
</evidence>
<keyword evidence="5 11" id="KW-0479">Metal-binding</keyword>
<evidence type="ECO:0000313" key="16">
    <source>
        <dbReference type="Proteomes" id="UP000324705"/>
    </source>
</evidence>
<organism evidence="15 16">
    <name type="scientific">Triticum turgidum subsp. durum</name>
    <name type="common">Durum wheat</name>
    <name type="synonym">Triticum durum</name>
    <dbReference type="NCBI Taxonomy" id="4567"/>
    <lineage>
        <taxon>Eukaryota</taxon>
        <taxon>Viridiplantae</taxon>
        <taxon>Streptophyta</taxon>
        <taxon>Embryophyta</taxon>
        <taxon>Tracheophyta</taxon>
        <taxon>Spermatophyta</taxon>
        <taxon>Magnoliopsida</taxon>
        <taxon>Liliopsida</taxon>
        <taxon>Poales</taxon>
        <taxon>Poaceae</taxon>
        <taxon>BOP clade</taxon>
        <taxon>Pooideae</taxon>
        <taxon>Triticodae</taxon>
        <taxon>Triticeae</taxon>
        <taxon>Triticinae</taxon>
        <taxon>Triticum</taxon>
    </lineage>
</organism>
<dbReference type="OMA" id="HRTLHEM"/>
<evidence type="ECO:0000256" key="4">
    <source>
        <dbReference type="ARBA" id="ARBA00022692"/>
    </source>
</evidence>